<comment type="caution">
    <text evidence="2">The sequence shown here is derived from an EMBL/GenBank/DDBJ whole genome shotgun (WGS) entry which is preliminary data.</text>
</comment>
<proteinExistence type="predicted"/>
<evidence type="ECO:0000256" key="1">
    <source>
        <dbReference type="SAM" id="MobiDB-lite"/>
    </source>
</evidence>
<dbReference type="AlphaFoldDB" id="A0A8T0RV19"/>
<name>A0A8T0RV19_PANVG</name>
<evidence type="ECO:0000313" key="3">
    <source>
        <dbReference type="Proteomes" id="UP000823388"/>
    </source>
</evidence>
<gene>
    <name evidence="2" type="ORF">PVAP13_5NG392443</name>
</gene>
<evidence type="ECO:0000313" key="2">
    <source>
        <dbReference type="EMBL" id="KAG2589334.1"/>
    </source>
</evidence>
<accession>A0A8T0RV19</accession>
<reference evidence="2" key="1">
    <citation type="submission" date="2020-05" db="EMBL/GenBank/DDBJ databases">
        <title>WGS assembly of Panicum virgatum.</title>
        <authorList>
            <person name="Lovell J.T."/>
            <person name="Jenkins J."/>
            <person name="Shu S."/>
            <person name="Juenger T.E."/>
            <person name="Schmutz J."/>
        </authorList>
    </citation>
    <scope>NUCLEOTIDE SEQUENCE</scope>
    <source>
        <strain evidence="2">AP13</strain>
    </source>
</reference>
<sequence>MWQHRGEVEEHKGFRSPGTRCTLNPHAPPSDLRLPSSRFGRRRLTLLLLHVSCSSASAPDWLGFGFLAAKAETPLPPPLRRGSHRRAQARGRALLSPHPPPLRGKRLPSLLLETTPLRDSVCFPRFAGWPRAILLVWG</sequence>
<dbReference type="EMBL" id="CM029046">
    <property type="protein sequence ID" value="KAG2589334.1"/>
    <property type="molecule type" value="Genomic_DNA"/>
</dbReference>
<organism evidence="2 3">
    <name type="scientific">Panicum virgatum</name>
    <name type="common">Blackwell switchgrass</name>
    <dbReference type="NCBI Taxonomy" id="38727"/>
    <lineage>
        <taxon>Eukaryota</taxon>
        <taxon>Viridiplantae</taxon>
        <taxon>Streptophyta</taxon>
        <taxon>Embryophyta</taxon>
        <taxon>Tracheophyta</taxon>
        <taxon>Spermatophyta</taxon>
        <taxon>Magnoliopsida</taxon>
        <taxon>Liliopsida</taxon>
        <taxon>Poales</taxon>
        <taxon>Poaceae</taxon>
        <taxon>PACMAD clade</taxon>
        <taxon>Panicoideae</taxon>
        <taxon>Panicodae</taxon>
        <taxon>Paniceae</taxon>
        <taxon>Panicinae</taxon>
        <taxon>Panicum</taxon>
        <taxon>Panicum sect. Hiantes</taxon>
    </lineage>
</organism>
<keyword evidence="3" id="KW-1185">Reference proteome</keyword>
<feature type="region of interest" description="Disordered" evidence="1">
    <location>
        <begin position="1"/>
        <end position="35"/>
    </location>
</feature>
<feature type="compositionally biased region" description="Basic and acidic residues" evidence="1">
    <location>
        <begin position="1"/>
        <end position="13"/>
    </location>
</feature>
<dbReference type="Proteomes" id="UP000823388">
    <property type="component" value="Chromosome 5N"/>
</dbReference>
<protein>
    <submittedName>
        <fullName evidence="2">Uncharacterized protein</fullName>
    </submittedName>
</protein>